<dbReference type="InterPro" id="IPR036937">
    <property type="entry name" value="Adhesion_dom_fimbrial_sf"/>
</dbReference>
<dbReference type="Gene3D" id="2.60.40.1090">
    <property type="entry name" value="Fimbrial-type adhesion domain"/>
    <property type="match status" value="1"/>
</dbReference>
<dbReference type="SUPFAM" id="SSF49401">
    <property type="entry name" value="Bacterial adhesins"/>
    <property type="match status" value="1"/>
</dbReference>
<organism evidence="3 4">
    <name type="scientific">Salmonella bongori (strain ATCC 43975 / DSM 13772 / NCTC 12419)</name>
    <dbReference type="NCBI Taxonomy" id="218493"/>
    <lineage>
        <taxon>Bacteria</taxon>
        <taxon>Pseudomonadati</taxon>
        <taxon>Pseudomonadota</taxon>
        <taxon>Gammaproteobacteria</taxon>
        <taxon>Enterobacterales</taxon>
        <taxon>Enterobacteriaceae</taxon>
        <taxon>Salmonella</taxon>
    </lineage>
</organism>
<protein>
    <submittedName>
        <fullName evidence="3">Fimbrial protein</fullName>
    </submittedName>
</protein>
<dbReference type="InterPro" id="IPR008966">
    <property type="entry name" value="Adhesion_dom_sf"/>
</dbReference>
<dbReference type="NCBIfam" id="NF011794">
    <property type="entry name" value="PRK15262.1"/>
    <property type="match status" value="1"/>
</dbReference>
<gene>
    <name evidence="3" type="primary">sbaG</name>
    <name evidence="3" type="ordered locus">SBG_0173</name>
</gene>
<feature type="domain" description="Fimbrial-type adhesion" evidence="2">
    <location>
        <begin position="27"/>
        <end position="190"/>
    </location>
</feature>
<dbReference type="AlphaFoldDB" id="A0A0K0H7D2"/>
<reference evidence="3 4" key="1">
    <citation type="journal article" date="2011" name="PLoS Pathog.">
        <title>Salmonella bongori provides insights into the evolution of the Salmonellae.</title>
        <authorList>
            <person name="Fookes M."/>
            <person name="Schroeder G.N."/>
            <person name="Langridge G.C."/>
            <person name="Blondel C.J."/>
            <person name="Mammina C."/>
            <person name="Connor T.R."/>
            <person name="Seth-Smith H."/>
            <person name="Vernikos G.S."/>
            <person name="Robinson K.S."/>
            <person name="Sanders M."/>
            <person name="Petty N.K."/>
            <person name="Kingsley R.A."/>
            <person name="Baumler A.J."/>
            <person name="Nuccio S.P."/>
            <person name="Contreras I."/>
            <person name="Santiviago C.A."/>
            <person name="Maskell D."/>
            <person name="Barrow P."/>
            <person name="Humphrey T."/>
            <person name="Nastasi A."/>
            <person name="Roberts M."/>
            <person name="Frankel G."/>
            <person name="Parkhill J."/>
            <person name="Dougan G."/>
            <person name="Thomson N.R."/>
        </authorList>
    </citation>
    <scope>NUCLEOTIDE SEQUENCE [LARGE SCALE GENOMIC DNA]</scope>
    <source>
        <strain evidence="4">ATCC 43975 / DSM 13772 / NCTC 12419</strain>
    </source>
</reference>
<feature type="signal peptide" evidence="1">
    <location>
        <begin position="1"/>
        <end position="22"/>
    </location>
</feature>
<sequence length="191" mass="20456">MNKLLCSAIVIGLSMFTLISHADTDVEIRANIVNTSCEVSVDNNGLVDLGTKGLDYFTSGVTAEDLYEGGSTFYVHVKDCMPVSGKEPSKLVLHFSPLSGSFAPGSTQIFANEESDGATNVGVVVFSVNDVNNTYNVMNTDGTPRSKYDVTSANYADSRYAFYARMQKVLSGQPVGSGPVKSSVLVSVYYE</sequence>
<accession>A0A0K0H7D2</accession>
<dbReference type="PANTHER" id="PTHR33420">
    <property type="entry name" value="FIMBRIAL SUBUNIT ELFA-RELATED"/>
    <property type="match status" value="1"/>
</dbReference>
<dbReference type="InterPro" id="IPR000259">
    <property type="entry name" value="Adhesion_dom_fimbrial"/>
</dbReference>
<dbReference type="GO" id="GO:0043709">
    <property type="term" value="P:cell adhesion involved in single-species biofilm formation"/>
    <property type="evidence" value="ECO:0007669"/>
    <property type="project" value="TreeGrafter"/>
</dbReference>
<keyword evidence="1" id="KW-0732">Signal</keyword>
<dbReference type="GO" id="GO:0009289">
    <property type="term" value="C:pilus"/>
    <property type="evidence" value="ECO:0007669"/>
    <property type="project" value="InterPro"/>
</dbReference>
<dbReference type="Pfam" id="PF00419">
    <property type="entry name" value="Fimbrial"/>
    <property type="match status" value="1"/>
</dbReference>
<evidence type="ECO:0000256" key="1">
    <source>
        <dbReference type="SAM" id="SignalP"/>
    </source>
</evidence>
<dbReference type="KEGG" id="sbg:SBG_0173"/>
<dbReference type="RefSeq" id="WP_001037617.1">
    <property type="nucleotide sequence ID" value="NC_015761.1"/>
</dbReference>
<dbReference type="GeneID" id="44979198"/>
<feature type="chain" id="PRO_5005331525" evidence="1">
    <location>
        <begin position="23"/>
        <end position="191"/>
    </location>
</feature>
<evidence type="ECO:0000313" key="3">
    <source>
        <dbReference type="EMBL" id="CCC29269.1"/>
    </source>
</evidence>
<evidence type="ECO:0000313" key="4">
    <source>
        <dbReference type="Proteomes" id="UP000000289"/>
    </source>
</evidence>
<name>A0A0K0H7D2_SALBC</name>
<evidence type="ECO:0000259" key="2">
    <source>
        <dbReference type="Pfam" id="PF00419"/>
    </source>
</evidence>
<dbReference type="EMBL" id="FR877557">
    <property type="protein sequence ID" value="CCC29269.1"/>
    <property type="molecule type" value="Genomic_DNA"/>
</dbReference>
<dbReference type="Proteomes" id="UP000000289">
    <property type="component" value="Chromosome"/>
</dbReference>
<dbReference type="InterPro" id="IPR050263">
    <property type="entry name" value="Bact_Fimbrial_Adh_Pro"/>
</dbReference>
<dbReference type="PANTHER" id="PTHR33420:SF5">
    <property type="entry name" value="FIMBRIAL SUBUNIT"/>
    <property type="match status" value="1"/>
</dbReference>
<proteinExistence type="predicted"/>
<dbReference type="eggNOG" id="COG3539">
    <property type="taxonomic scope" value="Bacteria"/>
</dbReference>